<evidence type="ECO:0000313" key="3">
    <source>
        <dbReference type="EMBL" id="TQN45235.1"/>
    </source>
</evidence>
<keyword evidence="1" id="KW-0472">Membrane</keyword>
<evidence type="ECO:0000313" key="4">
    <source>
        <dbReference type="Proteomes" id="UP000320085"/>
    </source>
</evidence>
<evidence type="ECO:0000256" key="1">
    <source>
        <dbReference type="SAM" id="Phobius"/>
    </source>
</evidence>
<feature type="transmembrane region" description="Helical" evidence="1">
    <location>
        <begin position="331"/>
        <end position="355"/>
    </location>
</feature>
<dbReference type="Proteomes" id="UP000320085">
    <property type="component" value="Unassembled WGS sequence"/>
</dbReference>
<feature type="transmembrane region" description="Helical" evidence="1">
    <location>
        <begin position="126"/>
        <end position="145"/>
    </location>
</feature>
<feature type="domain" description="DUF6311" evidence="2">
    <location>
        <begin position="66"/>
        <end position="405"/>
    </location>
</feature>
<reference evidence="3 4" key="1">
    <citation type="submission" date="2019-06" db="EMBL/GenBank/DDBJ databases">
        <title>Sequencing the genomes of 1000 actinobacteria strains.</title>
        <authorList>
            <person name="Klenk H.-P."/>
        </authorList>
    </citation>
    <scope>NUCLEOTIDE SEQUENCE [LARGE SCALE GENOMIC DNA]</scope>
    <source>
        <strain evidence="3 4">DSM 21776</strain>
    </source>
</reference>
<dbReference type="EMBL" id="VFQF01000003">
    <property type="protein sequence ID" value="TQN45235.1"/>
    <property type="molecule type" value="Genomic_DNA"/>
</dbReference>
<dbReference type="AlphaFoldDB" id="A0A543PMD3"/>
<gene>
    <name evidence="3" type="ORF">FHX52_4471</name>
</gene>
<feature type="transmembrane region" description="Helical" evidence="1">
    <location>
        <begin position="104"/>
        <end position="120"/>
    </location>
</feature>
<sequence>MTQATRLWEWRPGTPLGRSGDAPWMATLVRTYIEHGPYGDNPLFGAPFSLNTGWASTVDDIHIWVLSALGHIVSDPFTVLAMYYFACFPLSALAMYWLCRKYGVGRPAAVALGVLFSVVPGQQERFVHLFLAAYWAVPFAIYLIIETARGHRILPTRAVLTSSHRRHAVRRLTATVSMLVLLGLGDVYYVAFTALILAAVAVLRQFRGPDLREVGRLAIPAVIMVIPAAVSLWFARQRAGRDEVTGGMAFSRSVADSDRWAGRLMDLVLPWNGHRIPFFGKLTDSYNVVTETQGESAALGLIALAGVVGILGVAGAGILKSRSGWKGPLLAAMAVVLLVAFAFYTKGGLGSWFALFFTPQIRTWSRLFLFIAAIGYLGVGLWLTHLGRLRGRWVAWPLAAAVLVVGVLDQTNPGRAPDYAEQRAHLSELQRFDDSLERTVGAGCPIFVLPVVQFPEVLDESVAEIQSLGLASHDLRWSFGAIKGTAPADWQLGLPMKDATRLLDDLSAVGYCAVVTHDSLPKRQPALSSALASLLGQPVATMPAGTFIAYDLRPNTRALTSKIGKGGVERSRAQVLNPLVVSLSGVWRTDESDPVRFPMGPTPALQLSNMSDAAVQVEAEVTLTAGPEAPQTFTLERGGSILGQLHLAAGETGKLTGVATISPGQTTLDIQVPGALEDLSRYQQRVKLPYITDVRARSSDTEVNVGVNLPQP</sequence>
<dbReference type="InterPro" id="IPR046278">
    <property type="entry name" value="DUF6311"/>
</dbReference>
<evidence type="ECO:0000259" key="2">
    <source>
        <dbReference type="Pfam" id="PF19830"/>
    </source>
</evidence>
<proteinExistence type="predicted"/>
<dbReference type="Pfam" id="PF19830">
    <property type="entry name" value="DUF6311"/>
    <property type="match status" value="1"/>
</dbReference>
<feature type="transmembrane region" description="Helical" evidence="1">
    <location>
        <begin position="77"/>
        <end position="97"/>
    </location>
</feature>
<comment type="caution">
    <text evidence="3">The sequence shown here is derived from an EMBL/GenBank/DDBJ whole genome shotgun (WGS) entry which is preliminary data.</text>
</comment>
<protein>
    <recommendedName>
        <fullName evidence="2">DUF6311 domain-containing protein</fullName>
    </recommendedName>
</protein>
<feature type="transmembrane region" description="Helical" evidence="1">
    <location>
        <begin position="297"/>
        <end position="319"/>
    </location>
</feature>
<name>A0A543PMD3_9MICO</name>
<keyword evidence="1" id="KW-1133">Transmembrane helix</keyword>
<organism evidence="3 4">
    <name type="scientific">Humibacillus xanthopallidus</name>
    <dbReference type="NCBI Taxonomy" id="412689"/>
    <lineage>
        <taxon>Bacteria</taxon>
        <taxon>Bacillati</taxon>
        <taxon>Actinomycetota</taxon>
        <taxon>Actinomycetes</taxon>
        <taxon>Micrococcales</taxon>
        <taxon>Intrasporangiaceae</taxon>
        <taxon>Humibacillus</taxon>
    </lineage>
</organism>
<accession>A0A543PMD3</accession>
<keyword evidence="1" id="KW-0812">Transmembrane</keyword>
<feature type="transmembrane region" description="Helical" evidence="1">
    <location>
        <begin position="214"/>
        <end position="235"/>
    </location>
</feature>
<feature type="transmembrane region" description="Helical" evidence="1">
    <location>
        <begin position="172"/>
        <end position="202"/>
    </location>
</feature>
<feature type="transmembrane region" description="Helical" evidence="1">
    <location>
        <begin position="367"/>
        <end position="385"/>
    </location>
</feature>